<organism evidence="15 16">
    <name type="scientific">Winogradskyella ouciana</name>
    <dbReference type="NCBI Taxonomy" id="2608631"/>
    <lineage>
        <taxon>Bacteria</taxon>
        <taxon>Pseudomonadati</taxon>
        <taxon>Bacteroidota</taxon>
        <taxon>Flavobacteriia</taxon>
        <taxon>Flavobacteriales</taxon>
        <taxon>Flavobacteriaceae</taxon>
        <taxon>Winogradskyella</taxon>
    </lineage>
</organism>
<dbReference type="PROSITE" id="PS00627">
    <property type="entry name" value="GHMP_KINASES_ATP"/>
    <property type="match status" value="1"/>
</dbReference>
<protein>
    <recommendedName>
        <fullName evidence="11">Galactokinase</fullName>
        <ecNumber evidence="11">2.7.1.6</ecNumber>
    </recommendedName>
</protein>
<dbReference type="AlphaFoldDB" id="A0A7K1GAP6"/>
<dbReference type="Pfam" id="PF08544">
    <property type="entry name" value="GHMP_kinases_C"/>
    <property type="match status" value="1"/>
</dbReference>
<dbReference type="InterPro" id="IPR006203">
    <property type="entry name" value="GHMP_knse_ATP-bd_CS"/>
</dbReference>
<feature type="domain" description="GHMP kinase C-terminal" evidence="13">
    <location>
        <begin position="281"/>
        <end position="360"/>
    </location>
</feature>
<evidence type="ECO:0000259" key="14">
    <source>
        <dbReference type="Pfam" id="PF10509"/>
    </source>
</evidence>
<keyword evidence="5" id="KW-0547">Nucleotide-binding</keyword>
<dbReference type="GO" id="GO:0005524">
    <property type="term" value="F:ATP binding"/>
    <property type="evidence" value="ECO:0007669"/>
    <property type="project" value="UniProtKB-UniRule"/>
</dbReference>
<keyword evidence="6 15" id="KW-0418">Kinase</keyword>
<feature type="domain" description="Galactokinase N-terminal" evidence="14">
    <location>
        <begin position="12"/>
        <end position="58"/>
    </location>
</feature>
<dbReference type="Gene3D" id="3.30.230.10">
    <property type="match status" value="1"/>
</dbReference>
<proteinExistence type="inferred from homology"/>
<dbReference type="Pfam" id="PF00288">
    <property type="entry name" value="GHMP_kinases_N"/>
    <property type="match status" value="1"/>
</dbReference>
<accession>A0A7K1GAP6</accession>
<dbReference type="SUPFAM" id="SSF54211">
    <property type="entry name" value="Ribosomal protein S5 domain 2-like"/>
    <property type="match status" value="1"/>
</dbReference>
<dbReference type="InterPro" id="IPR020568">
    <property type="entry name" value="Ribosomal_Su5_D2-typ_SF"/>
</dbReference>
<evidence type="ECO:0000256" key="2">
    <source>
        <dbReference type="ARBA" id="ARBA00022490"/>
    </source>
</evidence>
<dbReference type="InterPro" id="IPR019741">
    <property type="entry name" value="Galactokinase_CS"/>
</dbReference>
<dbReference type="Proteomes" id="UP000447545">
    <property type="component" value="Unassembled WGS sequence"/>
</dbReference>
<feature type="domain" description="GHMP kinase N-terminal" evidence="12">
    <location>
        <begin position="93"/>
        <end position="181"/>
    </location>
</feature>
<evidence type="ECO:0000313" key="15">
    <source>
        <dbReference type="EMBL" id="MTE26380.1"/>
    </source>
</evidence>
<evidence type="ECO:0000256" key="5">
    <source>
        <dbReference type="ARBA" id="ARBA00022741"/>
    </source>
</evidence>
<dbReference type="InterPro" id="IPR036554">
    <property type="entry name" value="GHMP_kinase_C_sf"/>
</dbReference>
<evidence type="ECO:0000313" key="16">
    <source>
        <dbReference type="Proteomes" id="UP000447545"/>
    </source>
</evidence>
<dbReference type="PRINTS" id="PR00959">
    <property type="entry name" value="MEVGALKINASE"/>
</dbReference>
<dbReference type="FunFam" id="3.30.70.890:FF:000001">
    <property type="entry name" value="Galactokinase"/>
    <property type="match status" value="1"/>
</dbReference>
<keyword evidence="16" id="KW-1185">Reference proteome</keyword>
<dbReference type="PANTHER" id="PTHR10457">
    <property type="entry name" value="MEVALONATE KINASE/GALACTOKINASE"/>
    <property type="match status" value="1"/>
</dbReference>
<dbReference type="PRINTS" id="PR00473">
    <property type="entry name" value="GALCTOKINASE"/>
</dbReference>
<dbReference type="InterPro" id="IPR019539">
    <property type="entry name" value="GalKase_N"/>
</dbReference>
<dbReference type="PANTHER" id="PTHR10457:SF7">
    <property type="entry name" value="GALACTOKINASE-RELATED"/>
    <property type="match status" value="1"/>
</dbReference>
<evidence type="ECO:0000259" key="13">
    <source>
        <dbReference type="Pfam" id="PF08544"/>
    </source>
</evidence>
<dbReference type="FunFam" id="3.30.230.10:FF:000017">
    <property type="entry name" value="Galactokinase"/>
    <property type="match status" value="1"/>
</dbReference>
<dbReference type="PROSITE" id="PS00106">
    <property type="entry name" value="GALACTOKINASE"/>
    <property type="match status" value="1"/>
</dbReference>
<evidence type="ECO:0000256" key="10">
    <source>
        <dbReference type="ARBA" id="ARBA00023277"/>
    </source>
</evidence>
<keyword evidence="9" id="KW-0299">Galactose metabolism</keyword>
<dbReference type="GO" id="GO:0005829">
    <property type="term" value="C:cytosol"/>
    <property type="evidence" value="ECO:0007669"/>
    <property type="project" value="TreeGrafter"/>
</dbReference>
<keyword evidence="8" id="KW-0460">Magnesium</keyword>
<evidence type="ECO:0000256" key="9">
    <source>
        <dbReference type="ARBA" id="ARBA00023144"/>
    </source>
</evidence>
<dbReference type="InterPro" id="IPR014721">
    <property type="entry name" value="Ribsml_uS5_D2-typ_fold_subgr"/>
</dbReference>
<comment type="caution">
    <text evidence="15">The sequence shown here is derived from an EMBL/GenBank/DDBJ whole genome shotgun (WGS) entry which is preliminary data.</text>
</comment>
<dbReference type="InterPro" id="IPR000705">
    <property type="entry name" value="Galactokinase"/>
</dbReference>
<evidence type="ECO:0000256" key="8">
    <source>
        <dbReference type="ARBA" id="ARBA00022842"/>
    </source>
</evidence>
<dbReference type="NCBIfam" id="TIGR00131">
    <property type="entry name" value="gal_kin"/>
    <property type="match status" value="1"/>
</dbReference>
<evidence type="ECO:0000256" key="6">
    <source>
        <dbReference type="ARBA" id="ARBA00022777"/>
    </source>
</evidence>
<evidence type="ECO:0000256" key="11">
    <source>
        <dbReference type="NCBIfam" id="TIGR00131"/>
    </source>
</evidence>
<evidence type="ECO:0000259" key="12">
    <source>
        <dbReference type="Pfam" id="PF00288"/>
    </source>
</evidence>
<dbReference type="Gene3D" id="3.30.70.890">
    <property type="entry name" value="GHMP kinase, C-terminal domain"/>
    <property type="match status" value="1"/>
</dbReference>
<evidence type="ECO:0000256" key="3">
    <source>
        <dbReference type="ARBA" id="ARBA00022679"/>
    </source>
</evidence>
<dbReference type="InterPro" id="IPR006206">
    <property type="entry name" value="Mevalonate/galactokinase"/>
</dbReference>
<reference evidence="15 16" key="1">
    <citation type="submission" date="2019-11" db="EMBL/GenBank/DDBJ databases">
        <title>Winogradskyella ouciana sp. nov., isolated from the hadal seawater of the Mariana Trench.</title>
        <authorList>
            <person name="Liu R."/>
        </authorList>
    </citation>
    <scope>NUCLEOTIDE SEQUENCE [LARGE SCALE GENOMIC DNA]</scope>
    <source>
        <strain evidence="15 16">ZXX205</strain>
    </source>
</reference>
<sequence length="382" mass="42543">MNTQLVNTIRDRYKTIFKAEGVLVFSPGRINLIGEHTDYNNGFVLPAAIDKGIVLALGRSSNNHSTIVSMDMNEELVIDLKNLERIEESSWKNYIIGVIAEIFKTGKQVENFNCVFAGDIPVGSGLSSSAALENSLALGCNELFSLGLNKNELIYISQKAEHNYVGVNCGVMDQYASIFGKHNHAIFLDCKTLQSELVPVQLQKYEIVLVNSNVKHALAESGYNDRYSVCKKIIKLLNKPSLREVSFEELNSIKTKLSESDYRKGVYVLQENDRVVACKNALKDNDVEAVGRLLFESHIGQSKMYDISCTELDFLVDEAKKSAYVIGARMMGGGFGGCTINLVLKKEVEDFKLKISKAYKKNFNKDCSIYNVKLGDGTRVIK</sequence>
<dbReference type="GO" id="GO:0006012">
    <property type="term" value="P:galactose metabolic process"/>
    <property type="evidence" value="ECO:0007669"/>
    <property type="project" value="UniProtKB-UniRule"/>
</dbReference>
<dbReference type="EC" id="2.7.1.6" evidence="11"/>
<keyword evidence="2" id="KW-0963">Cytoplasm</keyword>
<dbReference type="InterPro" id="IPR006204">
    <property type="entry name" value="GHMP_kinase_N_dom"/>
</dbReference>
<dbReference type="GO" id="GO:0046872">
    <property type="term" value="F:metal ion binding"/>
    <property type="evidence" value="ECO:0007669"/>
    <property type="project" value="UniProtKB-KW"/>
</dbReference>
<evidence type="ECO:0000256" key="7">
    <source>
        <dbReference type="ARBA" id="ARBA00022840"/>
    </source>
</evidence>
<keyword evidence="10" id="KW-0119">Carbohydrate metabolism</keyword>
<comment type="similarity">
    <text evidence="1">Belongs to the GHMP kinase family. GalK subfamily.</text>
</comment>
<dbReference type="InterPro" id="IPR013750">
    <property type="entry name" value="GHMP_kinase_C_dom"/>
</dbReference>
<dbReference type="GO" id="GO:0004335">
    <property type="term" value="F:galactokinase activity"/>
    <property type="evidence" value="ECO:0007669"/>
    <property type="project" value="UniProtKB-UniRule"/>
</dbReference>
<dbReference type="RefSeq" id="WP_155088209.1">
    <property type="nucleotide sequence ID" value="NZ_OZ260095.1"/>
</dbReference>
<name>A0A7K1GAP6_9FLAO</name>
<dbReference type="SUPFAM" id="SSF55060">
    <property type="entry name" value="GHMP Kinase, C-terminal domain"/>
    <property type="match status" value="1"/>
</dbReference>
<evidence type="ECO:0000256" key="1">
    <source>
        <dbReference type="ARBA" id="ARBA00006566"/>
    </source>
</evidence>
<keyword evidence="7" id="KW-0067">ATP-binding</keyword>
<dbReference type="PIRSF" id="PIRSF000530">
    <property type="entry name" value="Galactokinase"/>
    <property type="match status" value="1"/>
</dbReference>
<dbReference type="Pfam" id="PF10509">
    <property type="entry name" value="GalKase_gal_bdg"/>
    <property type="match status" value="1"/>
</dbReference>
<dbReference type="EMBL" id="WJYA01000004">
    <property type="protein sequence ID" value="MTE26380.1"/>
    <property type="molecule type" value="Genomic_DNA"/>
</dbReference>
<gene>
    <name evidence="15" type="primary">galK</name>
    <name evidence="15" type="ORF">F1003_05480</name>
</gene>
<keyword evidence="4" id="KW-0479">Metal-binding</keyword>
<keyword evidence="3 15" id="KW-0808">Transferase</keyword>
<evidence type="ECO:0000256" key="4">
    <source>
        <dbReference type="ARBA" id="ARBA00022723"/>
    </source>
</evidence>